<dbReference type="EMBL" id="CM004404">
    <property type="protein sequence ID" value="KAG8632773.1"/>
    <property type="molecule type" value="Genomic_DNA"/>
</dbReference>
<accession>A0ACB7FXP8</accession>
<evidence type="ECO:0000313" key="2">
    <source>
        <dbReference type="Proteomes" id="UP000091857"/>
    </source>
</evidence>
<name>A0ACB7FXP8_MANES</name>
<reference evidence="2" key="1">
    <citation type="journal article" date="2016" name="Nat. Biotechnol.">
        <title>Sequencing wild and cultivated cassava and related species reveals extensive interspecific hybridization and genetic diversity.</title>
        <authorList>
            <person name="Bredeson J.V."/>
            <person name="Lyons J.B."/>
            <person name="Prochnik S.E."/>
            <person name="Wu G.A."/>
            <person name="Ha C.M."/>
            <person name="Edsinger-Gonzales E."/>
            <person name="Grimwood J."/>
            <person name="Schmutz J."/>
            <person name="Rabbi I.Y."/>
            <person name="Egesi C."/>
            <person name="Nauluvula P."/>
            <person name="Lebot V."/>
            <person name="Ndunguru J."/>
            <person name="Mkamilo G."/>
            <person name="Bart R.S."/>
            <person name="Setter T.L."/>
            <person name="Gleadow R.M."/>
            <person name="Kulakow P."/>
            <person name="Ferguson M.E."/>
            <person name="Rounsley S."/>
            <person name="Rokhsar D.S."/>
        </authorList>
    </citation>
    <scope>NUCLEOTIDE SEQUENCE [LARGE SCALE GENOMIC DNA]</scope>
    <source>
        <strain evidence="2">cv. AM560-2</strain>
    </source>
</reference>
<dbReference type="Proteomes" id="UP000091857">
    <property type="component" value="Chromosome 18"/>
</dbReference>
<keyword evidence="2" id="KW-1185">Reference proteome</keyword>
<protein>
    <submittedName>
        <fullName evidence="1">Uncharacterized protein</fullName>
    </submittedName>
</protein>
<evidence type="ECO:0000313" key="1">
    <source>
        <dbReference type="EMBL" id="KAG8632773.1"/>
    </source>
</evidence>
<proteinExistence type="predicted"/>
<comment type="caution">
    <text evidence="1">The sequence shown here is derived from an EMBL/GenBank/DDBJ whole genome shotgun (WGS) entry which is preliminary data.</text>
</comment>
<organism evidence="1 2">
    <name type="scientific">Manihot esculenta</name>
    <name type="common">Cassava</name>
    <name type="synonym">Jatropha manihot</name>
    <dbReference type="NCBI Taxonomy" id="3983"/>
    <lineage>
        <taxon>Eukaryota</taxon>
        <taxon>Viridiplantae</taxon>
        <taxon>Streptophyta</taxon>
        <taxon>Embryophyta</taxon>
        <taxon>Tracheophyta</taxon>
        <taxon>Spermatophyta</taxon>
        <taxon>Magnoliopsida</taxon>
        <taxon>eudicotyledons</taxon>
        <taxon>Gunneridae</taxon>
        <taxon>Pentapetalae</taxon>
        <taxon>rosids</taxon>
        <taxon>fabids</taxon>
        <taxon>Malpighiales</taxon>
        <taxon>Euphorbiaceae</taxon>
        <taxon>Crotonoideae</taxon>
        <taxon>Manihoteae</taxon>
        <taxon>Manihot</taxon>
    </lineage>
</organism>
<gene>
    <name evidence="1" type="ORF">MANES_18G055400v8</name>
</gene>
<sequence>MASLPSVALSGTLKLEPELKKLPSSSPATEKLHMVSQRPSISYDRSRVNTHLDGSLEPIKPLEFHEALSLIKEETKIKPSYYVPLLQRCIDKDSVSETQIIHAHMIKTGISEELFLMTFLVNVYAKSGDMGSAQKVFDNLPRRNVVAWTSLMTGYVQNSQPDVAILVFQDMLESGAFPSNFTLGIALNACTSFNSVKLGKQLHAYIIKYKIDYDPSIGNALCSLYSKFGSLESAVNVFQGIGEKNVISWTAVISACGENGEAAMGLGFFNKMLLEEIEPNEFTLTTVLSLCCVMLALDAGRQVHSLSVKLGYQSNLRVTNSVMYLYLKCGCMSEAQYLFNNMESTNLVTWNAMIAGHAQAMDLANDDFSAYQSGTEALSIFLKLNRTGLKPDLFTLSSILTVCSRLSALEQGEQLHAQTIKSGFLSDVVVGTALVNMYSKCGSIQRASKAFVEMPTRTMISWTTMINSFAQHGQYQQALQLFEDMRLAGFRPNQITFVGVLAACSHAGMVDEALRYFEMMQKEYRIKPVMDHYGCLIAMFVRLGRLEEAFDIVKKMDFDPSEFVWSLLIAGCRYHGKQELAFKAAEQLLKLKPKDTETCVLLLNMYISAEKWQDVSKMRKLMKEEKLGKLKDWSWISIKDKVHSFKTSHKLHPQNAEVYALLEELLDKAKGHGYQPLQRMEAIHDDEEEEETTTFSSAEYHSERLAIAFGFLNTQKDAPIRVTKSVSMCKNCHDFIKVISLLCSREIIIRDSRRLHRFVDGQCSCADFGALL</sequence>